<dbReference type="Proteomes" id="UP001207654">
    <property type="component" value="Unassembled WGS sequence"/>
</dbReference>
<comment type="caution">
    <text evidence="1">The sequence shown here is derived from an EMBL/GenBank/DDBJ whole genome shotgun (WGS) entry which is preliminary data.</text>
</comment>
<proteinExistence type="predicted"/>
<name>A0ABT4A2X5_9BACT</name>
<dbReference type="EMBL" id="JAPNKA010000001">
    <property type="protein sequence ID" value="MCY1076002.1"/>
    <property type="molecule type" value="Genomic_DNA"/>
</dbReference>
<reference evidence="1 2" key="1">
    <citation type="submission" date="2022-11" db="EMBL/GenBank/DDBJ databases">
        <title>Minimal conservation of predation-associated metabolite biosynthetic gene clusters underscores biosynthetic potential of Myxococcota including descriptions for ten novel species: Archangium lansinium sp. nov., Myxococcus landrumus sp. nov., Nannocystis bai.</title>
        <authorList>
            <person name="Ahearne A."/>
            <person name="Stevens C."/>
            <person name="Phillips K."/>
        </authorList>
    </citation>
    <scope>NUCLEOTIDE SEQUENCE [LARGE SCALE GENOMIC DNA]</scope>
    <source>
        <strain evidence="1 2">MIWBW</strain>
    </source>
</reference>
<accession>A0ABT4A2X5</accession>
<protein>
    <recommendedName>
        <fullName evidence="3">REase associating with pPIWI RE domain-containing protein</fullName>
    </recommendedName>
</protein>
<keyword evidence="2" id="KW-1185">Reference proteome</keyword>
<gene>
    <name evidence="1" type="ORF">OV287_16120</name>
</gene>
<evidence type="ECO:0000313" key="1">
    <source>
        <dbReference type="EMBL" id="MCY1076002.1"/>
    </source>
</evidence>
<dbReference type="RefSeq" id="WP_267534912.1">
    <property type="nucleotide sequence ID" value="NZ_JAPNKA010000001.1"/>
</dbReference>
<evidence type="ECO:0000313" key="2">
    <source>
        <dbReference type="Proteomes" id="UP001207654"/>
    </source>
</evidence>
<organism evidence="1 2">
    <name type="scientific">Archangium lansingense</name>
    <dbReference type="NCBI Taxonomy" id="2995310"/>
    <lineage>
        <taxon>Bacteria</taxon>
        <taxon>Pseudomonadati</taxon>
        <taxon>Myxococcota</taxon>
        <taxon>Myxococcia</taxon>
        <taxon>Myxococcales</taxon>
        <taxon>Cystobacterineae</taxon>
        <taxon>Archangiaceae</taxon>
        <taxon>Archangium</taxon>
    </lineage>
</organism>
<evidence type="ECO:0008006" key="3">
    <source>
        <dbReference type="Google" id="ProtNLM"/>
    </source>
</evidence>
<sequence length="576" mass="65218">MPPALLDDTAFFTALVEFLKSRNNLRQSNGPRQVQLISTSVPLADLQAHAARLNAADTWNTTYSAHPQASIDDVPSSQSVNSARYGLVSGHSFDARPTWREFPAGSNTTTPPVLVPTMLDGISARQATEGSWAIDVRLQRHNNLTRFSNVRHEWKLPRRLRLQGAFLKPYTSSSFSLYQFPRVTADGSLTFYTRLNELPPSITLPDDQTALIHSILRGRDWPPFTKGTSKRPSRPYEHIEPSDKGRYLLGTLGLFGGLQKTGQVLLHRFWKESFDVLGAAVGADRKQEILNVLRKKLKSQRLETPDEWERLASVVATEARRVRMPLRTIGFDQLKERFEPYLAAGRRIIEGHTEGHTTRILEDWLASDSESLSGSVRMLCVQNVLYQGYEWRCYKCFNTNWSDVRSLQPLLTCEVCQTETSLAVDKPWDFRLNDFLREALKEHGVLALVWCLLQLEETARESFYFLEPTSLFVAYPQDRRTPPTNEADLICVIDGKVCLCEVKSSSRSIALASFIQVAKRMRPDVAILAVMEPTSRALSDKLDELKRALEPDGIRAELLTFSEHHLDGTSYLPNKE</sequence>